<evidence type="ECO:0000313" key="1">
    <source>
        <dbReference type="EMBL" id="PKF71884.1"/>
    </source>
</evidence>
<proteinExistence type="predicted"/>
<dbReference type="AlphaFoldDB" id="A0A2I0CRY1"/>
<dbReference type="Proteomes" id="UP000242861">
    <property type="component" value="Unassembled WGS sequence"/>
</dbReference>
<reference evidence="2" key="1">
    <citation type="submission" date="2017-12" db="EMBL/GenBank/DDBJ databases">
        <authorList>
            <person name="Yu X.-Y."/>
        </authorList>
    </citation>
    <scope>NUCLEOTIDE SEQUENCE [LARGE SCALE GENOMIC DNA]</scope>
    <source>
        <strain evidence="2">ZYSR67-Z</strain>
    </source>
</reference>
<name>A0A2I0CRY1_9PSED</name>
<protein>
    <submittedName>
        <fullName evidence="1">Uncharacterized protein</fullName>
    </submittedName>
</protein>
<evidence type="ECO:0000313" key="2">
    <source>
        <dbReference type="Proteomes" id="UP000242861"/>
    </source>
</evidence>
<dbReference type="RefSeq" id="WP_101193040.1">
    <property type="nucleotide sequence ID" value="NZ_PIYS01000006.1"/>
</dbReference>
<gene>
    <name evidence="1" type="ORF">CW360_05670</name>
</gene>
<sequence>MPTAAEYQKLADELRQLGAVFTQAINLGDKELAMWAAGALSSAAAQPAWWAREAADNEAAAVAAAAIMKAQQG</sequence>
<accession>A0A2I0CRY1</accession>
<dbReference type="EMBL" id="PIYS01000006">
    <property type="protein sequence ID" value="PKF71884.1"/>
    <property type="molecule type" value="Genomic_DNA"/>
</dbReference>
<organism evidence="1 2">
    <name type="scientific">Pseudomonas fluvialis</name>
    <dbReference type="NCBI Taxonomy" id="1793966"/>
    <lineage>
        <taxon>Bacteria</taxon>
        <taxon>Pseudomonadati</taxon>
        <taxon>Pseudomonadota</taxon>
        <taxon>Gammaproteobacteria</taxon>
        <taxon>Pseudomonadales</taxon>
        <taxon>Pseudomonadaceae</taxon>
        <taxon>Pseudomonas</taxon>
    </lineage>
</organism>
<comment type="caution">
    <text evidence="1">The sequence shown here is derived from an EMBL/GenBank/DDBJ whole genome shotgun (WGS) entry which is preliminary data.</text>
</comment>